<dbReference type="Pfam" id="PF00005">
    <property type="entry name" value="ABC_tran"/>
    <property type="match status" value="2"/>
</dbReference>
<feature type="coiled-coil region" evidence="4">
    <location>
        <begin position="421"/>
        <end position="448"/>
    </location>
</feature>
<dbReference type="STRING" id="48003.BLA55_00095"/>
<keyword evidence="9" id="KW-1185">Reference proteome</keyword>
<evidence type="ECO:0000256" key="4">
    <source>
        <dbReference type="SAM" id="Coils"/>
    </source>
</evidence>
<evidence type="ECO:0000313" key="7">
    <source>
        <dbReference type="EMBL" id="APJ38759.1"/>
    </source>
</evidence>
<reference evidence="9" key="1">
    <citation type="submission" date="2016-10" db="EMBL/GenBank/DDBJ databases">
        <authorList>
            <person name="Beylefeld A."/>
            <person name="Abolnik C."/>
        </authorList>
    </citation>
    <scope>NUCLEOTIDE SEQUENCE [LARGE SCALE GENOMIC DNA]</scope>
    <source>
        <strain evidence="9">B359_6</strain>
    </source>
</reference>
<feature type="domain" description="ABC transporter" evidence="5">
    <location>
        <begin position="16"/>
        <end position="622"/>
    </location>
</feature>
<dbReference type="EMBL" id="CP017813">
    <property type="protein sequence ID" value="APJ38100.1"/>
    <property type="molecule type" value="Genomic_DNA"/>
</dbReference>
<keyword evidence="4" id="KW-0175">Coiled coil</keyword>
<name>A0A1L4FR58_9BACT</name>
<evidence type="ECO:0000313" key="9">
    <source>
        <dbReference type="Proteomes" id="UP000184322"/>
    </source>
</evidence>
<dbReference type="InterPro" id="IPR008995">
    <property type="entry name" value="Mo/tungstate-bd_C_term_dom"/>
</dbReference>
<evidence type="ECO:0000256" key="1">
    <source>
        <dbReference type="ARBA" id="ARBA00022448"/>
    </source>
</evidence>
<dbReference type="Gene3D" id="3.40.50.300">
    <property type="entry name" value="P-loop containing nucleotide triphosphate hydrolases"/>
    <property type="match status" value="2"/>
</dbReference>
<dbReference type="InterPro" id="IPR047641">
    <property type="entry name" value="ABC_transpr_MalK/UgpC-like"/>
</dbReference>
<dbReference type="InterPro" id="IPR027417">
    <property type="entry name" value="P-loop_NTPase"/>
</dbReference>
<organism evidence="6 9">
    <name type="scientific">Mycoplasmopsis pullorum</name>
    <dbReference type="NCBI Taxonomy" id="48003"/>
    <lineage>
        <taxon>Bacteria</taxon>
        <taxon>Bacillati</taxon>
        <taxon>Mycoplasmatota</taxon>
        <taxon>Mycoplasmoidales</taxon>
        <taxon>Metamycoplasmataceae</taxon>
        <taxon>Mycoplasmopsis</taxon>
    </lineage>
</organism>
<evidence type="ECO:0000256" key="3">
    <source>
        <dbReference type="ARBA" id="ARBA00022840"/>
    </source>
</evidence>
<reference evidence="6" key="2">
    <citation type="submission" date="2016-10" db="EMBL/GenBank/DDBJ databases">
        <authorList>
            <person name="de Groot N.N."/>
        </authorList>
    </citation>
    <scope>NUCLEOTIDE SEQUENCE [LARGE SCALE GENOMIC DNA]</scope>
    <source>
        <strain evidence="6">B359_6</strain>
    </source>
</reference>
<dbReference type="KEGG" id="mpul:BLA55_03810"/>
<keyword evidence="3" id="KW-0067">ATP-binding</keyword>
<dbReference type="GO" id="GO:0055052">
    <property type="term" value="C:ATP-binding cassette (ABC) transporter complex, substrate-binding subunit-containing"/>
    <property type="evidence" value="ECO:0007669"/>
    <property type="project" value="TreeGrafter"/>
</dbReference>
<dbReference type="SUPFAM" id="SSF50331">
    <property type="entry name" value="MOP-like"/>
    <property type="match status" value="1"/>
</dbReference>
<dbReference type="PROSITE" id="PS50893">
    <property type="entry name" value="ABC_TRANSPORTER_2"/>
    <property type="match status" value="1"/>
</dbReference>
<dbReference type="RefSeq" id="WP_073372107.1">
    <property type="nucleotide sequence ID" value="NZ_CP017813.1"/>
</dbReference>
<evidence type="ECO:0000313" key="6">
    <source>
        <dbReference type="EMBL" id="APJ38100.1"/>
    </source>
</evidence>
<dbReference type="Gene3D" id="2.40.50.100">
    <property type="match status" value="1"/>
</dbReference>
<dbReference type="InterPro" id="IPR017871">
    <property type="entry name" value="ABC_transporter-like_CS"/>
</dbReference>
<dbReference type="AlphaFoldDB" id="A0A1L4FR58"/>
<dbReference type="InterPro" id="IPR003593">
    <property type="entry name" value="AAA+_ATPase"/>
</dbReference>
<proteinExistence type="predicted"/>
<dbReference type="EMBL" id="CP017813">
    <property type="protein sequence ID" value="APJ38759.1"/>
    <property type="molecule type" value="Genomic_DNA"/>
</dbReference>
<accession>A0A1L4FR58</accession>
<dbReference type="PROSITE" id="PS00211">
    <property type="entry name" value="ABC_TRANSPORTER_1"/>
    <property type="match status" value="1"/>
</dbReference>
<dbReference type="InterPro" id="IPR012340">
    <property type="entry name" value="NA-bd_OB-fold"/>
</dbReference>
<protein>
    <recommendedName>
        <fullName evidence="5">ABC transporter domain-containing protein</fullName>
    </recommendedName>
</protein>
<dbReference type="SMART" id="SM00382">
    <property type="entry name" value="AAA"/>
    <property type="match status" value="1"/>
</dbReference>
<evidence type="ECO:0000259" key="5">
    <source>
        <dbReference type="PROSITE" id="PS50893"/>
    </source>
</evidence>
<sequence>MDNKEQRSVKLQTPAIEIKNLVIDFGTSIAVDNVSFKINQGELVTLLGPSGSGKTTTLNAISGLLKPSSGKIYFSGIDVTKYSPQQRELGLVFQNYALYPHMNVFDNIAFPLYNDEHWQKEYKLNFEKAQKNIFTILAKHFNVESKYITDLENAFNERNDIFEKNNVSFLNLKTRKEDISQNQVNLLEIAQSKSAAEKNFIVKDSLESYKKAKAANEKTLYQKKIVAEIDQELINEKIKEIYANKTQQINDLLDEFSSKLKYTESLEIELLRRIHSNPIQNVSQLTNKENPIAKHLTHELEYCENQNSLKISKFLNSLEINDFLQENYTNSLDLYIDKIYKLRSSLFDELETYKNEVYKNNISIQPKEIVRTFEVKLLNKINESIYKVLFKYVKVKHNKILKNLKLQLNFMKSLTKVHSVNRMLNETKKIIKQENKEYQNKFKLAQKELVSQIFASQTSVSSSNSNKGLNELIRLLPIEAQHEVEEYKKDLISMKEAIARDVLEVSERVDITKNLAKKPTQLSGGQQQRVAIARALVKKPKILLLDEPLSNLDAKLRISTRKWIRELQQESKITTVFVTHDQEEAMSISDKVICMSMAQVQQMGSPMELYRRPANEFVAKFLGMPEMSVFPTKVHNGEILINDKAITTISNYSKPEIKVGIRGEDLVETTAAKGIFKGTIKSVEYLGKEIQAQVIIEEPKVIANVFLSKKDEYNIGDVVYMDISKVSRLHLFDIDTTERVN</sequence>
<dbReference type="GO" id="GO:0016887">
    <property type="term" value="F:ATP hydrolysis activity"/>
    <property type="evidence" value="ECO:0007669"/>
    <property type="project" value="InterPro"/>
</dbReference>
<dbReference type="KEGG" id="mpul:BLA55_00095"/>
<keyword evidence="2" id="KW-0547">Nucleotide-binding</keyword>
<dbReference type="KEGG" id="mpul:BLA55_03975"/>
<dbReference type="Proteomes" id="UP000184322">
    <property type="component" value="Chromosome"/>
</dbReference>
<gene>
    <name evidence="6" type="ORF">BLA55_00095</name>
    <name evidence="7" type="ORF">BLA55_03810</name>
    <name evidence="8" type="ORF">BLA55_03975</name>
</gene>
<evidence type="ECO:0000313" key="8">
    <source>
        <dbReference type="EMBL" id="APJ38788.1"/>
    </source>
</evidence>
<dbReference type="Gene3D" id="2.40.50.140">
    <property type="entry name" value="Nucleic acid-binding proteins"/>
    <property type="match status" value="1"/>
</dbReference>
<keyword evidence="1" id="KW-0813">Transport</keyword>
<dbReference type="EMBL" id="CP017813">
    <property type="protein sequence ID" value="APJ38788.1"/>
    <property type="molecule type" value="Genomic_DNA"/>
</dbReference>
<dbReference type="PANTHER" id="PTHR43875:SF1">
    <property type="entry name" value="OSMOPROTECTIVE COMPOUNDS UPTAKE ATP-BINDING PROTEIN GGTA"/>
    <property type="match status" value="1"/>
</dbReference>
<dbReference type="GO" id="GO:0005524">
    <property type="term" value="F:ATP binding"/>
    <property type="evidence" value="ECO:0007669"/>
    <property type="project" value="UniProtKB-KW"/>
</dbReference>
<evidence type="ECO:0000256" key="2">
    <source>
        <dbReference type="ARBA" id="ARBA00022741"/>
    </source>
</evidence>
<dbReference type="SUPFAM" id="SSF52540">
    <property type="entry name" value="P-loop containing nucleoside triphosphate hydrolases"/>
    <property type="match status" value="1"/>
</dbReference>
<dbReference type="InterPro" id="IPR003439">
    <property type="entry name" value="ABC_transporter-like_ATP-bd"/>
</dbReference>
<dbReference type="PANTHER" id="PTHR43875">
    <property type="entry name" value="MALTODEXTRIN IMPORT ATP-BINDING PROTEIN MSMX"/>
    <property type="match status" value="1"/>
</dbReference>